<protein>
    <submittedName>
        <fullName evidence="1">Uncharacterized protein</fullName>
    </submittedName>
</protein>
<evidence type="ECO:0000313" key="1">
    <source>
        <dbReference type="EMBL" id="KIL71351.1"/>
    </source>
</evidence>
<reference evidence="1 2" key="1">
    <citation type="submission" date="2014-04" db="EMBL/GenBank/DDBJ databases">
        <title>Evolutionary Origins and Diversification of the Mycorrhizal Mutualists.</title>
        <authorList>
            <consortium name="DOE Joint Genome Institute"/>
            <consortium name="Mycorrhizal Genomics Consortium"/>
            <person name="Kohler A."/>
            <person name="Kuo A."/>
            <person name="Nagy L.G."/>
            <person name="Floudas D."/>
            <person name="Copeland A."/>
            <person name="Barry K.W."/>
            <person name="Cichocki N."/>
            <person name="Veneault-Fourrey C."/>
            <person name="LaButti K."/>
            <person name="Lindquist E.A."/>
            <person name="Lipzen A."/>
            <person name="Lundell T."/>
            <person name="Morin E."/>
            <person name="Murat C."/>
            <person name="Riley R."/>
            <person name="Ohm R."/>
            <person name="Sun H."/>
            <person name="Tunlid A."/>
            <person name="Henrissat B."/>
            <person name="Grigoriev I.V."/>
            <person name="Hibbett D.S."/>
            <person name="Martin F."/>
        </authorList>
    </citation>
    <scope>NUCLEOTIDE SEQUENCE [LARGE SCALE GENOMIC DNA]</scope>
    <source>
        <strain evidence="1 2">Koide BX008</strain>
    </source>
</reference>
<sequence>MVLFRQEHSLRMSIKVISSVNKFESYKNSFLVSNEHKYSGHRIGMRLMLDRSHTRCLLVPLALAYNISGKLP</sequence>
<proteinExistence type="predicted"/>
<dbReference type="InParanoid" id="A0A0C2XP18"/>
<keyword evidence="2" id="KW-1185">Reference proteome</keyword>
<dbReference type="Proteomes" id="UP000054549">
    <property type="component" value="Unassembled WGS sequence"/>
</dbReference>
<name>A0A0C2XP18_AMAMK</name>
<accession>A0A0C2XP18</accession>
<dbReference type="HOGENOM" id="CLU_2721673_0_0_1"/>
<dbReference type="AlphaFoldDB" id="A0A0C2XP18"/>
<gene>
    <name evidence="1" type="ORF">M378DRAFT_213687</name>
</gene>
<organism evidence="1 2">
    <name type="scientific">Amanita muscaria (strain Koide BX008)</name>
    <dbReference type="NCBI Taxonomy" id="946122"/>
    <lineage>
        <taxon>Eukaryota</taxon>
        <taxon>Fungi</taxon>
        <taxon>Dikarya</taxon>
        <taxon>Basidiomycota</taxon>
        <taxon>Agaricomycotina</taxon>
        <taxon>Agaricomycetes</taxon>
        <taxon>Agaricomycetidae</taxon>
        <taxon>Agaricales</taxon>
        <taxon>Pluteineae</taxon>
        <taxon>Amanitaceae</taxon>
        <taxon>Amanita</taxon>
    </lineage>
</organism>
<evidence type="ECO:0000313" key="2">
    <source>
        <dbReference type="Proteomes" id="UP000054549"/>
    </source>
</evidence>
<dbReference type="EMBL" id="KN818222">
    <property type="protein sequence ID" value="KIL71351.1"/>
    <property type="molecule type" value="Genomic_DNA"/>
</dbReference>